<dbReference type="AlphaFoldDB" id="A0A543CUW6"/>
<dbReference type="Gene3D" id="3.40.50.720">
    <property type="entry name" value="NAD(P)-binding Rossmann-like Domain"/>
    <property type="match status" value="1"/>
</dbReference>
<reference evidence="4 5" key="1">
    <citation type="submission" date="2019-06" db="EMBL/GenBank/DDBJ databases">
        <title>Sequencing the genomes of 1000 actinobacteria strains.</title>
        <authorList>
            <person name="Klenk H.-P."/>
        </authorList>
    </citation>
    <scope>NUCLEOTIDE SEQUENCE [LARGE SCALE GENOMIC DNA]</scope>
    <source>
        <strain evidence="4 5">DSM 102200</strain>
    </source>
</reference>
<comment type="caution">
    <text evidence="4">The sequence shown here is derived from an EMBL/GenBank/DDBJ whole genome shotgun (WGS) entry which is preliminary data.</text>
</comment>
<dbReference type="GO" id="GO:0048038">
    <property type="term" value="F:quinone binding"/>
    <property type="evidence" value="ECO:0007669"/>
    <property type="project" value="TreeGrafter"/>
</dbReference>
<feature type="domain" description="Ketoreductase" evidence="3">
    <location>
        <begin position="4"/>
        <end position="184"/>
    </location>
</feature>
<accession>A0A543CUW6</accession>
<dbReference type="GO" id="GO:0006633">
    <property type="term" value="P:fatty acid biosynthetic process"/>
    <property type="evidence" value="ECO:0007669"/>
    <property type="project" value="TreeGrafter"/>
</dbReference>
<dbReference type="InterPro" id="IPR057326">
    <property type="entry name" value="KR_dom"/>
</dbReference>
<dbReference type="SMART" id="SM00822">
    <property type="entry name" value="PKS_KR"/>
    <property type="match status" value="1"/>
</dbReference>
<dbReference type="PRINTS" id="PR00081">
    <property type="entry name" value="GDHRDH"/>
</dbReference>
<evidence type="ECO:0000313" key="5">
    <source>
        <dbReference type="Proteomes" id="UP000316096"/>
    </source>
</evidence>
<keyword evidence="5" id="KW-1185">Reference proteome</keyword>
<comment type="similarity">
    <text evidence="1">Belongs to the short-chain dehydrogenases/reductases (SDR) family.</text>
</comment>
<protein>
    <submittedName>
        <fullName evidence="4">Gluconate 5-dehydrogenase/2-deoxy-D-gluconate 3-dehydrogenase</fullName>
    </submittedName>
</protein>
<sequence>MTPQRALVVGGYGAIGRAVSESLVAEGIDVAVAGRSADKAAELARELAGNGPRTAGLQVDIADRASVNSLVKEVVAAWGGVDILVNCASALITRPAEAFEDTDWATILDTNLSGAFWLSQAVGRVMIDAGGGRIVHLSSVRGALGARRGFTAYGASKAGLNLLVRQLAAEWGQHGITINAVAPGFVRTDFVSEAGQDQKFLQMVISRTPLGRTAEVKEVADAVVYLASPKASFVTGQVLYVDGGVSSTQ</sequence>
<dbReference type="FunFam" id="3.40.50.720:FF:000084">
    <property type="entry name" value="Short-chain dehydrogenase reductase"/>
    <property type="match status" value="1"/>
</dbReference>
<dbReference type="SUPFAM" id="SSF51735">
    <property type="entry name" value="NAD(P)-binding Rossmann-fold domains"/>
    <property type="match status" value="1"/>
</dbReference>
<evidence type="ECO:0000259" key="3">
    <source>
        <dbReference type="SMART" id="SM00822"/>
    </source>
</evidence>
<dbReference type="EMBL" id="VFOZ01000001">
    <property type="protein sequence ID" value="TQM00839.1"/>
    <property type="molecule type" value="Genomic_DNA"/>
</dbReference>
<evidence type="ECO:0000313" key="4">
    <source>
        <dbReference type="EMBL" id="TQM00839.1"/>
    </source>
</evidence>
<name>A0A543CUW6_9ACTN</name>
<dbReference type="PRINTS" id="PR00080">
    <property type="entry name" value="SDRFAMILY"/>
</dbReference>
<evidence type="ECO:0000256" key="1">
    <source>
        <dbReference type="ARBA" id="ARBA00006484"/>
    </source>
</evidence>
<dbReference type="PROSITE" id="PS00061">
    <property type="entry name" value="ADH_SHORT"/>
    <property type="match status" value="1"/>
</dbReference>
<dbReference type="PANTHER" id="PTHR42760">
    <property type="entry name" value="SHORT-CHAIN DEHYDROGENASES/REDUCTASES FAMILY MEMBER"/>
    <property type="match status" value="1"/>
</dbReference>
<evidence type="ECO:0000256" key="2">
    <source>
        <dbReference type="ARBA" id="ARBA00023002"/>
    </source>
</evidence>
<dbReference type="InterPro" id="IPR036291">
    <property type="entry name" value="NAD(P)-bd_dom_sf"/>
</dbReference>
<keyword evidence="2" id="KW-0560">Oxidoreductase</keyword>
<dbReference type="InterPro" id="IPR020904">
    <property type="entry name" value="Sc_DH/Rdtase_CS"/>
</dbReference>
<dbReference type="GO" id="GO:0016616">
    <property type="term" value="F:oxidoreductase activity, acting on the CH-OH group of donors, NAD or NADP as acceptor"/>
    <property type="evidence" value="ECO:0007669"/>
    <property type="project" value="TreeGrafter"/>
</dbReference>
<dbReference type="RefSeq" id="WP_141960696.1">
    <property type="nucleotide sequence ID" value="NZ_VFOZ01000001.1"/>
</dbReference>
<dbReference type="PANTHER" id="PTHR42760:SF133">
    <property type="entry name" value="3-OXOACYL-[ACYL-CARRIER-PROTEIN] REDUCTASE"/>
    <property type="match status" value="1"/>
</dbReference>
<dbReference type="InterPro" id="IPR002347">
    <property type="entry name" value="SDR_fam"/>
</dbReference>
<dbReference type="Pfam" id="PF13561">
    <property type="entry name" value="adh_short_C2"/>
    <property type="match status" value="1"/>
</dbReference>
<dbReference type="OrthoDB" id="286404at2"/>
<dbReference type="Proteomes" id="UP000316096">
    <property type="component" value="Unassembled WGS sequence"/>
</dbReference>
<organism evidence="4 5">
    <name type="scientific">Actinoallomurus bryophytorum</name>
    <dbReference type="NCBI Taxonomy" id="1490222"/>
    <lineage>
        <taxon>Bacteria</taxon>
        <taxon>Bacillati</taxon>
        <taxon>Actinomycetota</taxon>
        <taxon>Actinomycetes</taxon>
        <taxon>Streptosporangiales</taxon>
        <taxon>Thermomonosporaceae</taxon>
        <taxon>Actinoallomurus</taxon>
    </lineage>
</organism>
<gene>
    <name evidence="4" type="ORF">FB559_6562</name>
</gene>
<proteinExistence type="inferred from homology"/>